<gene>
    <name evidence="2" type="ORF">MtrunA17_Chr1g0178511</name>
</gene>
<proteinExistence type="predicted"/>
<dbReference type="PANTHER" id="PTHR31900:SF34">
    <property type="entry name" value="EMB|CAB62440.1-RELATED"/>
    <property type="match status" value="1"/>
</dbReference>
<dbReference type="Proteomes" id="UP000265566">
    <property type="component" value="Chromosome 1"/>
</dbReference>
<sequence>MLTNWYTIETRLRKFRDLRTEQKTGKLNSLPKRDARSSIQIMSFDFIMFDICIYKMYFLFCDVAMQIGQSLSNKEINSFDKSLPMFENLTELELFWSQGIHDWEVVVKMLQNCPKLHSLYIAKEKYSTTIEHWEYPDHVPECVSSHLTKFEVIDYEACETDIRFATYILQNAQHISPTCKLNLSSS</sequence>
<dbReference type="Gene3D" id="1.10.287.610">
    <property type="entry name" value="Helix hairpin bin"/>
    <property type="match status" value="1"/>
</dbReference>
<feature type="domain" description="FBD" evidence="1">
    <location>
        <begin position="136"/>
        <end position="174"/>
    </location>
</feature>
<dbReference type="InterPro" id="IPR006566">
    <property type="entry name" value="FBD"/>
</dbReference>
<evidence type="ECO:0000313" key="3">
    <source>
        <dbReference type="Proteomes" id="UP000265566"/>
    </source>
</evidence>
<dbReference type="SUPFAM" id="SSF52047">
    <property type="entry name" value="RNI-like"/>
    <property type="match status" value="1"/>
</dbReference>
<organism evidence="2 3">
    <name type="scientific">Medicago truncatula</name>
    <name type="common">Barrel medic</name>
    <name type="synonym">Medicago tribuloides</name>
    <dbReference type="NCBI Taxonomy" id="3880"/>
    <lineage>
        <taxon>Eukaryota</taxon>
        <taxon>Viridiplantae</taxon>
        <taxon>Streptophyta</taxon>
        <taxon>Embryophyta</taxon>
        <taxon>Tracheophyta</taxon>
        <taxon>Spermatophyta</taxon>
        <taxon>Magnoliopsida</taxon>
        <taxon>eudicotyledons</taxon>
        <taxon>Gunneridae</taxon>
        <taxon>Pentapetalae</taxon>
        <taxon>rosids</taxon>
        <taxon>fabids</taxon>
        <taxon>Fabales</taxon>
        <taxon>Fabaceae</taxon>
        <taxon>Papilionoideae</taxon>
        <taxon>50 kb inversion clade</taxon>
        <taxon>NPAAA clade</taxon>
        <taxon>Hologalegina</taxon>
        <taxon>IRL clade</taxon>
        <taxon>Trifolieae</taxon>
        <taxon>Medicago</taxon>
    </lineage>
</organism>
<dbReference type="PANTHER" id="PTHR31900">
    <property type="entry name" value="F-BOX/RNI SUPERFAMILY PROTEIN-RELATED"/>
    <property type="match status" value="1"/>
</dbReference>
<name>A0A396JT90_MEDTR</name>
<reference evidence="3" key="1">
    <citation type="journal article" date="2018" name="Nat. Plants">
        <title>Whole-genome landscape of Medicago truncatula symbiotic genes.</title>
        <authorList>
            <person name="Pecrix Y."/>
            <person name="Staton S.E."/>
            <person name="Sallet E."/>
            <person name="Lelandais-Briere C."/>
            <person name="Moreau S."/>
            <person name="Carrere S."/>
            <person name="Blein T."/>
            <person name="Jardinaud M.F."/>
            <person name="Latrasse D."/>
            <person name="Zouine M."/>
            <person name="Zahm M."/>
            <person name="Kreplak J."/>
            <person name="Mayjonade B."/>
            <person name="Satge C."/>
            <person name="Perez M."/>
            <person name="Cauet S."/>
            <person name="Marande W."/>
            <person name="Chantry-Darmon C."/>
            <person name="Lopez-Roques C."/>
            <person name="Bouchez O."/>
            <person name="Berard A."/>
            <person name="Debelle F."/>
            <person name="Munos S."/>
            <person name="Bendahmane A."/>
            <person name="Berges H."/>
            <person name="Niebel A."/>
            <person name="Buitink J."/>
            <person name="Frugier F."/>
            <person name="Benhamed M."/>
            <person name="Crespi M."/>
            <person name="Gouzy J."/>
            <person name="Gamas P."/>
        </authorList>
    </citation>
    <scope>NUCLEOTIDE SEQUENCE [LARGE SCALE GENOMIC DNA]</scope>
    <source>
        <strain evidence="3">cv. Jemalong A17</strain>
    </source>
</reference>
<dbReference type="Pfam" id="PF08387">
    <property type="entry name" value="FBD"/>
    <property type="match status" value="1"/>
</dbReference>
<comment type="caution">
    <text evidence="2">The sequence shown here is derived from an EMBL/GenBank/DDBJ whole genome shotgun (WGS) entry which is preliminary data.</text>
</comment>
<dbReference type="InterPro" id="IPR050232">
    <property type="entry name" value="FBL13/AtMIF1-like"/>
</dbReference>
<dbReference type="Gramene" id="rna3348">
    <property type="protein sequence ID" value="RHN79543.1"/>
    <property type="gene ID" value="gene3348"/>
</dbReference>
<protein>
    <submittedName>
        <fullName evidence="2">Putative FBD domain, leucine-rich repeat domain, L domain-containing protein</fullName>
    </submittedName>
</protein>
<evidence type="ECO:0000259" key="1">
    <source>
        <dbReference type="Pfam" id="PF08387"/>
    </source>
</evidence>
<accession>A0A396JT90</accession>
<dbReference type="AlphaFoldDB" id="A0A396JT90"/>
<dbReference type="EMBL" id="PSQE01000001">
    <property type="protein sequence ID" value="RHN79543.1"/>
    <property type="molecule type" value="Genomic_DNA"/>
</dbReference>
<evidence type="ECO:0000313" key="2">
    <source>
        <dbReference type="EMBL" id="RHN79543.1"/>
    </source>
</evidence>